<name>A0A8H6IUB8_9PEZI</name>
<protein>
    <recommendedName>
        <fullName evidence="5">Zn(2)-C6 fungal-type domain-containing protein</fullName>
    </recommendedName>
</protein>
<keyword evidence="3" id="KW-0539">Nucleus</keyword>
<comment type="caution">
    <text evidence="6">The sequence shown here is derived from an EMBL/GenBank/DDBJ whole genome shotgun (WGS) entry which is preliminary data.</text>
</comment>
<dbReference type="PANTHER" id="PTHR47840">
    <property type="entry name" value="ZN(II)2CYS6 TRANSCRIPTION FACTOR (EUROFUNG)-RELATED"/>
    <property type="match status" value="1"/>
</dbReference>
<feature type="domain" description="Zn(2)-C6 fungal-type" evidence="5">
    <location>
        <begin position="32"/>
        <end position="63"/>
    </location>
</feature>
<dbReference type="GO" id="GO:0008270">
    <property type="term" value="F:zinc ion binding"/>
    <property type="evidence" value="ECO:0007669"/>
    <property type="project" value="InterPro"/>
</dbReference>
<evidence type="ECO:0000313" key="6">
    <source>
        <dbReference type="EMBL" id="KAF6798150.1"/>
    </source>
</evidence>
<dbReference type="InterPro" id="IPR036864">
    <property type="entry name" value="Zn2-C6_fun-type_DNA-bd_sf"/>
</dbReference>
<sequence>MATGDDDSQTSRPRASERTSARRRHVRKGTRSCWECRRRKIRCVFNVQAADICRTCWDKGTPCVGQEFPENEAPPTRVTVGSVGGRLGRMERLVEHLYHRTSPGRSPAPPVDSQGVFEEALSLESSIEVAGGSERVADDGDGLVNRRNPSPGHRDTSTLQISPATTTQQTVASQQNTSQPQANPHRATRTHPPSSLNAHLSNLTRDLTTVLPSPEERQGINRLYSGAEHVFQLLLTRHDALEKLQPESVEHFVDGLYEPMHPVLLVKRMLTLATTLQRIPTPNSRDLSSPVVSPRHILERLTETAISLVCENNRLMGSIDALQCIILQVAYLANGGNLRLSLLACRRAVSVAQLMGIHRPHDASAIEILDPGVPVDTHFIWFRIVYLERFLCLLLGLPESTHAHHSAPQFDGTLLALLDSHPFIRLEHVHSVVASRIIQRNQHDSIHAMRDVTRALDLELQTVADTMPRRWWTIPRFGNKTDVADSLRLCCQVFHHFLLIQLHLPFMLQPSPEASSSRAACTDASRAVLSRFVAIRSAGDVCSTPDAADFFALIAGMTLLLAHVDARRRGREGDVLAHQRHTDRDKVEETLELMGETSSASTDVMSMRSADVLRRLLDIEERAARGSRFTASVAPSSVSTPSENRSGGSGEDASGVLQLKIPYYGTVTISPDALPTREPLRSRTEIQGLAVQGQQREIIGASRTPPIVDAAPIANGMAGCEGDLLCDTVNTKPWLVDDARFRDAGPGFSARVEDWAFQGVDAAFFDNMIRGFEDTGEAC</sequence>
<dbReference type="SMART" id="SM00066">
    <property type="entry name" value="GAL4"/>
    <property type="match status" value="1"/>
</dbReference>
<dbReference type="SUPFAM" id="SSF57701">
    <property type="entry name" value="Zn2/Cys6 DNA-binding domain"/>
    <property type="match status" value="1"/>
</dbReference>
<keyword evidence="7" id="KW-1185">Reference proteome</keyword>
<dbReference type="PROSITE" id="PS00463">
    <property type="entry name" value="ZN2_CY6_FUNGAL_1"/>
    <property type="match status" value="1"/>
</dbReference>
<evidence type="ECO:0000259" key="5">
    <source>
        <dbReference type="PROSITE" id="PS00463"/>
    </source>
</evidence>
<organism evidence="6 7">
    <name type="scientific">Colletotrichum sojae</name>
    <dbReference type="NCBI Taxonomy" id="2175907"/>
    <lineage>
        <taxon>Eukaryota</taxon>
        <taxon>Fungi</taxon>
        <taxon>Dikarya</taxon>
        <taxon>Ascomycota</taxon>
        <taxon>Pezizomycotina</taxon>
        <taxon>Sordariomycetes</taxon>
        <taxon>Hypocreomycetidae</taxon>
        <taxon>Glomerellales</taxon>
        <taxon>Glomerellaceae</taxon>
        <taxon>Colletotrichum</taxon>
        <taxon>Colletotrichum orchidearum species complex</taxon>
    </lineage>
</organism>
<dbReference type="CDD" id="cd12148">
    <property type="entry name" value="fungal_TF_MHR"/>
    <property type="match status" value="1"/>
</dbReference>
<feature type="region of interest" description="Disordered" evidence="4">
    <location>
        <begin position="628"/>
        <end position="653"/>
    </location>
</feature>
<dbReference type="EMBL" id="WIGN01000342">
    <property type="protein sequence ID" value="KAF6798150.1"/>
    <property type="molecule type" value="Genomic_DNA"/>
</dbReference>
<dbReference type="GO" id="GO:0000981">
    <property type="term" value="F:DNA-binding transcription factor activity, RNA polymerase II-specific"/>
    <property type="evidence" value="ECO:0007669"/>
    <property type="project" value="InterPro"/>
</dbReference>
<dbReference type="Gene3D" id="4.10.240.10">
    <property type="entry name" value="Zn(2)-C6 fungal-type DNA-binding domain"/>
    <property type="match status" value="1"/>
</dbReference>
<dbReference type="Proteomes" id="UP000652219">
    <property type="component" value="Unassembled WGS sequence"/>
</dbReference>
<dbReference type="CDD" id="cd00067">
    <property type="entry name" value="GAL4"/>
    <property type="match status" value="1"/>
</dbReference>
<keyword evidence="1" id="KW-0805">Transcription regulation</keyword>
<dbReference type="PANTHER" id="PTHR47840:SF1">
    <property type="entry name" value="ZN(II)2CYS6 TRANSCRIPTION FACTOR (EUROFUNG)"/>
    <property type="match status" value="1"/>
</dbReference>
<accession>A0A8H6IUB8</accession>
<evidence type="ECO:0000256" key="4">
    <source>
        <dbReference type="SAM" id="MobiDB-lite"/>
    </source>
</evidence>
<feature type="compositionally biased region" description="Low complexity" evidence="4">
    <location>
        <begin position="164"/>
        <end position="179"/>
    </location>
</feature>
<proteinExistence type="predicted"/>
<evidence type="ECO:0000256" key="2">
    <source>
        <dbReference type="ARBA" id="ARBA00023163"/>
    </source>
</evidence>
<keyword evidence="2" id="KW-0804">Transcription</keyword>
<feature type="region of interest" description="Disordered" evidence="4">
    <location>
        <begin position="129"/>
        <end position="200"/>
    </location>
</feature>
<dbReference type="AlphaFoldDB" id="A0A8H6IUB8"/>
<evidence type="ECO:0000256" key="3">
    <source>
        <dbReference type="ARBA" id="ARBA00023242"/>
    </source>
</evidence>
<gene>
    <name evidence="6" type="ORF">CSOJ01_12800</name>
</gene>
<evidence type="ECO:0000313" key="7">
    <source>
        <dbReference type="Proteomes" id="UP000652219"/>
    </source>
</evidence>
<evidence type="ECO:0000256" key="1">
    <source>
        <dbReference type="ARBA" id="ARBA00023015"/>
    </source>
</evidence>
<dbReference type="InterPro" id="IPR001138">
    <property type="entry name" value="Zn2Cys6_DnaBD"/>
</dbReference>
<dbReference type="Pfam" id="PF00172">
    <property type="entry name" value="Zn_clus"/>
    <property type="match status" value="1"/>
</dbReference>
<feature type="region of interest" description="Disordered" evidence="4">
    <location>
        <begin position="1"/>
        <end position="24"/>
    </location>
</feature>
<feature type="compositionally biased region" description="Low complexity" evidence="4">
    <location>
        <begin position="630"/>
        <end position="642"/>
    </location>
</feature>
<feature type="compositionally biased region" description="Polar residues" evidence="4">
    <location>
        <begin position="191"/>
        <end position="200"/>
    </location>
</feature>
<reference evidence="6 7" key="1">
    <citation type="journal article" date="2020" name="Phytopathology">
        <title>Genome Sequence Resources of Colletotrichum truncatum, C. plurivorum, C. musicola, and C. sojae: Four Species Pathogenic to Soybean (Glycine max).</title>
        <authorList>
            <person name="Rogerio F."/>
            <person name="Boufleur T.R."/>
            <person name="Ciampi-Guillardi M."/>
            <person name="Sukno S.A."/>
            <person name="Thon M.R."/>
            <person name="Massola Junior N.S."/>
            <person name="Baroncelli R."/>
        </authorList>
    </citation>
    <scope>NUCLEOTIDE SEQUENCE [LARGE SCALE GENOMIC DNA]</scope>
    <source>
        <strain evidence="6 7">LFN0009</strain>
    </source>
</reference>